<evidence type="ECO:0000256" key="9">
    <source>
        <dbReference type="ARBA" id="ARBA00047944"/>
    </source>
</evidence>
<keyword evidence="7 10" id="KW-0949">S-adenosyl-L-methionine</keyword>
<dbReference type="GO" id="GO:0070475">
    <property type="term" value="P:rRNA base methylation"/>
    <property type="evidence" value="ECO:0007669"/>
    <property type="project" value="TreeGrafter"/>
</dbReference>
<evidence type="ECO:0000256" key="2">
    <source>
        <dbReference type="ARBA" id="ARBA00005528"/>
    </source>
</evidence>
<keyword evidence="4 10" id="KW-0698">rRNA processing</keyword>
<evidence type="ECO:0000256" key="5">
    <source>
        <dbReference type="ARBA" id="ARBA00022603"/>
    </source>
</evidence>
<dbReference type="SUPFAM" id="SSF75217">
    <property type="entry name" value="alpha/beta knot"/>
    <property type="match status" value="1"/>
</dbReference>
<evidence type="ECO:0000256" key="4">
    <source>
        <dbReference type="ARBA" id="ARBA00022552"/>
    </source>
</evidence>
<proteinExistence type="inferred from homology"/>
<feature type="domain" description="Ribosomal RNA small subunit methyltransferase E methyltransferase" evidence="11">
    <location>
        <begin position="85"/>
        <end position="234"/>
    </location>
</feature>
<dbReference type="EMBL" id="QOPD01000001">
    <property type="protein sequence ID" value="RCL39180.1"/>
    <property type="molecule type" value="Genomic_DNA"/>
</dbReference>
<dbReference type="InterPro" id="IPR046886">
    <property type="entry name" value="RsmE_MTase_dom"/>
</dbReference>
<comment type="catalytic activity">
    <reaction evidence="9 10">
        <text>uridine(1498) in 16S rRNA + S-adenosyl-L-methionine = N(3)-methyluridine(1498) in 16S rRNA + S-adenosyl-L-homocysteine + H(+)</text>
        <dbReference type="Rhea" id="RHEA:42920"/>
        <dbReference type="Rhea" id="RHEA-COMP:10283"/>
        <dbReference type="Rhea" id="RHEA-COMP:10284"/>
        <dbReference type="ChEBI" id="CHEBI:15378"/>
        <dbReference type="ChEBI" id="CHEBI:57856"/>
        <dbReference type="ChEBI" id="CHEBI:59789"/>
        <dbReference type="ChEBI" id="CHEBI:65315"/>
        <dbReference type="ChEBI" id="CHEBI:74502"/>
        <dbReference type="EC" id="2.1.1.193"/>
    </reaction>
</comment>
<accession>A0A368BPG4</accession>
<evidence type="ECO:0000256" key="1">
    <source>
        <dbReference type="ARBA" id="ARBA00004496"/>
    </source>
</evidence>
<comment type="subcellular location">
    <subcellularLocation>
        <location evidence="1 10">Cytoplasm</location>
    </subcellularLocation>
</comment>
<comment type="caution">
    <text evidence="13">The sequence shown here is derived from an EMBL/GenBank/DDBJ whole genome shotgun (WGS) entry which is preliminary data.</text>
</comment>
<evidence type="ECO:0000259" key="12">
    <source>
        <dbReference type="Pfam" id="PF20260"/>
    </source>
</evidence>
<keyword evidence="5 10" id="KW-0489">Methyltransferase</keyword>
<organism evidence="13 14">
    <name type="scientific">SAR86 cluster bacterium</name>
    <dbReference type="NCBI Taxonomy" id="2030880"/>
    <lineage>
        <taxon>Bacteria</taxon>
        <taxon>Pseudomonadati</taxon>
        <taxon>Pseudomonadota</taxon>
        <taxon>Gammaproteobacteria</taxon>
        <taxon>SAR86 cluster</taxon>
    </lineage>
</organism>
<feature type="domain" description="Ribosomal RNA small subunit methyltransferase E PUA-like" evidence="12">
    <location>
        <begin position="30"/>
        <end position="66"/>
    </location>
</feature>
<sequence length="239" mass="27363">MTSNDIIAVKMKTASIILKKKLDRNIDHFLSNSQTHYLKNVLKVGLDENFYAYDGKGTIAKCRFINDSEVKILNTESSDQIFRTAAMVPFLKKTQFEFCLQKMVEVGVFKIYCYISEKSNHKFSLSKELARIDRYREVVEAAFLQSENLYLPEIELLENISSLDYSSFNKICVLDQCSEQIINDSKPYDLIISGGEYGFSKSERQFLQETKASFHKLGKNILKAETAPIAALAINNYKL</sequence>
<dbReference type="Pfam" id="PF04452">
    <property type="entry name" value="Methyltrans_RNA"/>
    <property type="match status" value="1"/>
</dbReference>
<dbReference type="Proteomes" id="UP000252147">
    <property type="component" value="Unassembled WGS sequence"/>
</dbReference>
<evidence type="ECO:0000256" key="7">
    <source>
        <dbReference type="ARBA" id="ARBA00022691"/>
    </source>
</evidence>
<dbReference type="InterPro" id="IPR029026">
    <property type="entry name" value="tRNA_m1G_MTases_N"/>
</dbReference>
<evidence type="ECO:0000256" key="6">
    <source>
        <dbReference type="ARBA" id="ARBA00022679"/>
    </source>
</evidence>
<name>A0A368BPG4_9GAMM</name>
<dbReference type="Pfam" id="PF20260">
    <property type="entry name" value="PUA_4"/>
    <property type="match status" value="1"/>
</dbReference>
<dbReference type="InterPro" id="IPR029028">
    <property type="entry name" value="Alpha/beta_knot_MTases"/>
</dbReference>
<dbReference type="InterPro" id="IPR006700">
    <property type="entry name" value="RsmE"/>
</dbReference>
<dbReference type="Gene3D" id="3.40.1280.10">
    <property type="match status" value="1"/>
</dbReference>
<dbReference type="PANTHER" id="PTHR30027:SF3">
    <property type="entry name" value="16S RRNA (URACIL(1498)-N(3))-METHYLTRANSFERASE"/>
    <property type="match status" value="1"/>
</dbReference>
<dbReference type="AlphaFoldDB" id="A0A368BPG4"/>
<evidence type="ECO:0000259" key="11">
    <source>
        <dbReference type="Pfam" id="PF04452"/>
    </source>
</evidence>
<evidence type="ECO:0000256" key="8">
    <source>
        <dbReference type="ARBA" id="ARBA00025699"/>
    </source>
</evidence>
<dbReference type="GO" id="GO:0070042">
    <property type="term" value="F:rRNA (uridine-N3-)-methyltransferase activity"/>
    <property type="evidence" value="ECO:0007669"/>
    <property type="project" value="TreeGrafter"/>
</dbReference>
<gene>
    <name evidence="13" type="ORF">DBW97_00195</name>
</gene>
<dbReference type="InterPro" id="IPR046887">
    <property type="entry name" value="RsmE_PUA-like"/>
</dbReference>
<comment type="similarity">
    <text evidence="2 10">Belongs to the RNA methyltransferase RsmE family.</text>
</comment>
<evidence type="ECO:0000313" key="13">
    <source>
        <dbReference type="EMBL" id="RCL39180.1"/>
    </source>
</evidence>
<evidence type="ECO:0000313" key="14">
    <source>
        <dbReference type="Proteomes" id="UP000252147"/>
    </source>
</evidence>
<protein>
    <recommendedName>
        <fullName evidence="10">Ribosomal RNA small subunit methyltransferase E</fullName>
        <ecNumber evidence="10">2.1.1.193</ecNumber>
    </recommendedName>
</protein>
<keyword evidence="3 10" id="KW-0963">Cytoplasm</keyword>
<dbReference type="NCBIfam" id="TIGR00046">
    <property type="entry name" value="RsmE family RNA methyltransferase"/>
    <property type="match status" value="1"/>
</dbReference>
<dbReference type="CDD" id="cd18084">
    <property type="entry name" value="RsmE-like"/>
    <property type="match status" value="1"/>
</dbReference>
<evidence type="ECO:0000256" key="10">
    <source>
        <dbReference type="PIRNR" id="PIRNR015601"/>
    </source>
</evidence>
<dbReference type="PIRSF" id="PIRSF015601">
    <property type="entry name" value="MTase_slr0722"/>
    <property type="match status" value="1"/>
</dbReference>
<evidence type="ECO:0000256" key="3">
    <source>
        <dbReference type="ARBA" id="ARBA00022490"/>
    </source>
</evidence>
<dbReference type="EC" id="2.1.1.193" evidence="10"/>
<dbReference type="PANTHER" id="PTHR30027">
    <property type="entry name" value="RIBOSOMAL RNA SMALL SUBUNIT METHYLTRANSFERASE E"/>
    <property type="match status" value="1"/>
</dbReference>
<keyword evidence="6 10" id="KW-0808">Transferase</keyword>
<comment type="function">
    <text evidence="8 10">Specifically methylates the N3 position of the uracil ring of uridine 1498 (m3U1498) in 16S rRNA. Acts on the fully assembled 30S ribosomal subunit.</text>
</comment>
<reference evidence="13 14" key="1">
    <citation type="journal article" date="2018" name="Microbiome">
        <title>Fine metagenomic profile of the Mediterranean stratified and mixed water columns revealed by assembly and recruitment.</title>
        <authorList>
            <person name="Haro-Moreno J.M."/>
            <person name="Lopez-Perez M."/>
            <person name="De La Torre J.R."/>
            <person name="Picazo A."/>
            <person name="Camacho A."/>
            <person name="Rodriguez-Valera F."/>
        </authorList>
    </citation>
    <scope>NUCLEOTIDE SEQUENCE [LARGE SCALE GENOMIC DNA]</scope>
    <source>
        <strain evidence="13">MED-G83</strain>
    </source>
</reference>
<dbReference type="GO" id="GO:0005737">
    <property type="term" value="C:cytoplasm"/>
    <property type="evidence" value="ECO:0007669"/>
    <property type="project" value="UniProtKB-SubCell"/>
</dbReference>